<reference evidence="10 11" key="1">
    <citation type="submission" date="2018-04" db="EMBL/GenBank/DDBJ databases">
        <title>Novel Campyloabacter and Helicobacter Species and Strains.</title>
        <authorList>
            <person name="Mannion A.J."/>
            <person name="Shen Z."/>
            <person name="Fox J.G."/>
        </authorList>
    </citation>
    <scope>NUCLEOTIDE SEQUENCE [LARGE SCALE GENOMIC DNA]</scope>
    <source>
        <strain evidence="10 11">MIT 99-5101</strain>
    </source>
</reference>
<comment type="subunit">
    <text evidence="8">Composed of two chains; the small (or glutamine) chain promotes the hydrolysis of glutamine to ammonia, which is used by the large (or ammonia) chain to synthesize carbamoyl phosphate. Tetramer of heterodimers (alpha,beta)4.</text>
</comment>
<feature type="binding site" evidence="8">
    <location>
        <position position="279"/>
    </location>
    <ligand>
        <name>L-glutamine</name>
        <dbReference type="ChEBI" id="CHEBI:58359"/>
    </ligand>
</feature>
<feature type="active site" evidence="8">
    <location>
        <position position="360"/>
    </location>
</feature>
<dbReference type="PRINTS" id="PR00099">
    <property type="entry name" value="CPSGATASE"/>
</dbReference>
<comment type="catalytic activity">
    <reaction evidence="8">
        <text>L-glutamine + H2O = L-glutamate + NH4(+)</text>
        <dbReference type="Rhea" id="RHEA:15889"/>
        <dbReference type="ChEBI" id="CHEBI:15377"/>
        <dbReference type="ChEBI" id="CHEBI:28938"/>
        <dbReference type="ChEBI" id="CHEBI:29985"/>
        <dbReference type="ChEBI" id="CHEBI:58359"/>
    </reaction>
</comment>
<protein>
    <recommendedName>
        <fullName evidence="8">Carbamoyl phosphate synthase small chain</fullName>
        <ecNumber evidence="8">6.3.5.5</ecNumber>
    </recommendedName>
    <alternativeName>
        <fullName evidence="8">Carbamoyl phosphate synthetase glutamine chain</fullName>
    </alternativeName>
</protein>
<dbReference type="PROSITE" id="PS51273">
    <property type="entry name" value="GATASE_TYPE_1"/>
    <property type="match status" value="1"/>
</dbReference>
<comment type="catalytic activity">
    <reaction evidence="7 8">
        <text>hydrogencarbonate + L-glutamine + 2 ATP + H2O = carbamoyl phosphate + L-glutamate + 2 ADP + phosphate + 2 H(+)</text>
        <dbReference type="Rhea" id="RHEA:18633"/>
        <dbReference type="ChEBI" id="CHEBI:15377"/>
        <dbReference type="ChEBI" id="CHEBI:15378"/>
        <dbReference type="ChEBI" id="CHEBI:17544"/>
        <dbReference type="ChEBI" id="CHEBI:29985"/>
        <dbReference type="ChEBI" id="CHEBI:30616"/>
        <dbReference type="ChEBI" id="CHEBI:43474"/>
        <dbReference type="ChEBI" id="CHEBI:58228"/>
        <dbReference type="ChEBI" id="CHEBI:58359"/>
        <dbReference type="ChEBI" id="CHEBI:456216"/>
        <dbReference type="EC" id="6.3.5.5"/>
    </reaction>
</comment>
<comment type="caution">
    <text evidence="10">The sequence shown here is derived from an EMBL/GenBank/DDBJ whole genome shotgun (WGS) entry which is preliminary data.</text>
</comment>
<dbReference type="RefSeq" id="WP_115551754.1">
    <property type="nucleotide sequence ID" value="NZ_CAOPYK010000006.1"/>
</dbReference>
<evidence type="ECO:0000313" key="11">
    <source>
        <dbReference type="Proteomes" id="UP000256650"/>
    </source>
</evidence>
<dbReference type="SMART" id="SM01097">
    <property type="entry name" value="CPSase_sm_chain"/>
    <property type="match status" value="1"/>
</dbReference>
<dbReference type="AlphaFoldDB" id="A0A3D8IBF0"/>
<dbReference type="InterPro" id="IPR050472">
    <property type="entry name" value="Anth_synth/Amidotransfase"/>
</dbReference>
<comment type="pathway">
    <text evidence="8">Pyrimidine metabolism; UMP biosynthesis via de novo pathway; (S)-dihydroorotate from bicarbonate: step 1/3.</text>
</comment>
<comment type="caution">
    <text evidence="8">Lacks conserved residue(s) required for the propagation of feature annotation.</text>
</comment>
<dbReference type="GO" id="GO:0006207">
    <property type="term" value="P:'de novo' pyrimidine nucleobase biosynthetic process"/>
    <property type="evidence" value="ECO:0007669"/>
    <property type="project" value="InterPro"/>
</dbReference>
<dbReference type="InterPro" id="IPR029062">
    <property type="entry name" value="Class_I_gatase-like"/>
</dbReference>
<dbReference type="PANTHER" id="PTHR43418">
    <property type="entry name" value="MULTIFUNCTIONAL TRYPTOPHAN BIOSYNTHESIS PROTEIN-RELATED"/>
    <property type="match status" value="1"/>
</dbReference>
<dbReference type="GO" id="GO:0044205">
    <property type="term" value="P:'de novo' UMP biosynthetic process"/>
    <property type="evidence" value="ECO:0007669"/>
    <property type="project" value="UniProtKB-UniRule"/>
</dbReference>
<evidence type="ECO:0000259" key="9">
    <source>
        <dbReference type="SMART" id="SM01097"/>
    </source>
</evidence>
<dbReference type="SUPFAM" id="SSF52021">
    <property type="entry name" value="Carbamoyl phosphate synthetase, small subunit N-terminal domain"/>
    <property type="match status" value="1"/>
</dbReference>
<dbReference type="NCBIfam" id="NF009475">
    <property type="entry name" value="PRK12838.1"/>
    <property type="match status" value="1"/>
</dbReference>
<comment type="function">
    <text evidence="8">Small subunit of the glutamine-dependent carbamoyl phosphate synthetase (CPSase). CPSase catalyzes the formation of carbamoyl phosphate from the ammonia moiety of glutamine, carbonate, and phosphate donated by ATP, constituting the first step of 2 biosynthetic pathways, one leading to arginine and/or urea and the other to pyrimidine nucleotides. The small subunit (glutamine amidotransferase) binds and cleaves glutamine to supply the large subunit with the substrate ammonia.</text>
</comment>
<dbReference type="GO" id="GO:0004088">
    <property type="term" value="F:carbamoyl-phosphate synthase (glutamine-hydrolyzing) activity"/>
    <property type="evidence" value="ECO:0007669"/>
    <property type="project" value="UniProtKB-UniRule"/>
</dbReference>
<comment type="pathway">
    <text evidence="1 8">Amino-acid biosynthesis; L-arginine biosynthesis; carbamoyl phosphate from bicarbonate: step 1/1.</text>
</comment>
<dbReference type="InterPro" id="IPR035686">
    <property type="entry name" value="CPSase_GATase1"/>
</dbReference>
<feature type="active site" evidence="8">
    <location>
        <position position="358"/>
    </location>
</feature>
<feature type="binding site" evidence="8">
    <location>
        <position position="249"/>
    </location>
    <ligand>
        <name>L-glutamine</name>
        <dbReference type="ChEBI" id="CHEBI:58359"/>
    </ligand>
</feature>
<dbReference type="SUPFAM" id="SSF52317">
    <property type="entry name" value="Class I glutamine amidotransferase-like"/>
    <property type="match status" value="1"/>
</dbReference>
<dbReference type="Gene3D" id="3.50.30.20">
    <property type="entry name" value="Carbamoyl-phosphate synthase small subunit, N-terminal domain"/>
    <property type="match status" value="1"/>
</dbReference>
<evidence type="ECO:0000256" key="3">
    <source>
        <dbReference type="ARBA" id="ARBA00022598"/>
    </source>
</evidence>
<feature type="binding site" evidence="8">
    <location>
        <position position="320"/>
    </location>
    <ligand>
        <name>L-glutamine</name>
        <dbReference type="ChEBI" id="CHEBI:58359"/>
    </ligand>
</feature>
<dbReference type="GO" id="GO:0006541">
    <property type="term" value="P:glutamine metabolic process"/>
    <property type="evidence" value="ECO:0007669"/>
    <property type="project" value="InterPro"/>
</dbReference>
<dbReference type="InterPro" id="IPR036480">
    <property type="entry name" value="CarbP_synth_ssu_N_sf"/>
</dbReference>
<evidence type="ECO:0000256" key="8">
    <source>
        <dbReference type="HAMAP-Rule" id="MF_01209"/>
    </source>
</evidence>
<name>A0A3D8IBF0_9HELI</name>
<keyword evidence="8" id="KW-0055">Arginine biosynthesis</keyword>
<dbReference type="HAMAP" id="MF_01209">
    <property type="entry name" value="CPSase_S_chain"/>
    <property type="match status" value="1"/>
</dbReference>
<feature type="binding site" evidence="8">
    <location>
        <position position="247"/>
    </location>
    <ligand>
        <name>L-glutamine</name>
        <dbReference type="ChEBI" id="CHEBI:58359"/>
    </ligand>
</feature>
<dbReference type="GO" id="GO:0004359">
    <property type="term" value="F:glutaminase activity"/>
    <property type="evidence" value="ECO:0007669"/>
    <property type="project" value="RHEA"/>
</dbReference>
<evidence type="ECO:0000313" key="10">
    <source>
        <dbReference type="EMBL" id="RDU62489.1"/>
    </source>
</evidence>
<evidence type="ECO:0000256" key="6">
    <source>
        <dbReference type="ARBA" id="ARBA00022962"/>
    </source>
</evidence>
<keyword evidence="3 8" id="KW-0436">Ligase</keyword>
<evidence type="ECO:0000256" key="7">
    <source>
        <dbReference type="ARBA" id="ARBA00048816"/>
    </source>
</evidence>
<dbReference type="OrthoDB" id="9804328at2"/>
<feature type="domain" description="Carbamoyl-phosphate synthase small subunit N-terminal" evidence="9">
    <location>
        <begin position="9"/>
        <end position="139"/>
    </location>
</feature>
<dbReference type="InterPro" id="IPR006274">
    <property type="entry name" value="CarbamoylP_synth_ssu"/>
</dbReference>
<evidence type="ECO:0000256" key="1">
    <source>
        <dbReference type="ARBA" id="ARBA00005077"/>
    </source>
</evidence>
<dbReference type="PRINTS" id="PR00096">
    <property type="entry name" value="GATASE"/>
</dbReference>
<dbReference type="CDD" id="cd01744">
    <property type="entry name" value="GATase1_CPSase"/>
    <property type="match status" value="1"/>
</dbReference>
<evidence type="ECO:0000256" key="2">
    <source>
        <dbReference type="ARBA" id="ARBA00007800"/>
    </source>
</evidence>
<feature type="region of interest" description="CPSase" evidence="8">
    <location>
        <begin position="1"/>
        <end position="187"/>
    </location>
</feature>
<dbReference type="UniPathway" id="UPA00068">
    <property type="reaction ID" value="UER00171"/>
</dbReference>
<keyword evidence="8" id="KW-0665">Pyrimidine biosynthesis</keyword>
<feature type="binding site" evidence="8">
    <location>
        <position position="317"/>
    </location>
    <ligand>
        <name>L-glutamine</name>
        <dbReference type="ChEBI" id="CHEBI:58359"/>
    </ligand>
</feature>
<dbReference type="GeneID" id="82535881"/>
<comment type="similarity">
    <text evidence="2 8">Belongs to the CarA family.</text>
</comment>
<feature type="binding site" evidence="8">
    <location>
        <position position="53"/>
    </location>
    <ligand>
        <name>L-glutamine</name>
        <dbReference type="ChEBI" id="CHEBI:58359"/>
    </ligand>
</feature>
<organism evidence="10 11">
    <name type="scientific">Helicobacter ganmani</name>
    <dbReference type="NCBI Taxonomy" id="60246"/>
    <lineage>
        <taxon>Bacteria</taxon>
        <taxon>Pseudomonadati</taxon>
        <taxon>Campylobacterota</taxon>
        <taxon>Epsilonproteobacteria</taxon>
        <taxon>Campylobacterales</taxon>
        <taxon>Helicobacteraceae</taxon>
        <taxon>Helicobacter</taxon>
    </lineage>
</organism>
<dbReference type="InterPro" id="IPR017926">
    <property type="entry name" value="GATASE"/>
</dbReference>
<proteinExistence type="inferred from homology"/>
<keyword evidence="8" id="KW-0028">Amino-acid biosynthesis</keyword>
<dbReference type="GO" id="GO:0006526">
    <property type="term" value="P:L-arginine biosynthetic process"/>
    <property type="evidence" value="ECO:0007669"/>
    <property type="project" value="UniProtKB-UniRule"/>
</dbReference>
<evidence type="ECO:0000256" key="5">
    <source>
        <dbReference type="ARBA" id="ARBA00022840"/>
    </source>
</evidence>
<keyword evidence="4 8" id="KW-0547">Nucleotide-binding</keyword>
<dbReference type="EC" id="6.3.5.5" evidence="8"/>
<dbReference type="EMBL" id="NXLS01000006">
    <property type="protein sequence ID" value="RDU62489.1"/>
    <property type="molecule type" value="Genomic_DNA"/>
</dbReference>
<dbReference type="PANTHER" id="PTHR43418:SF7">
    <property type="entry name" value="CARBAMOYL-PHOSPHATE SYNTHASE SMALL CHAIN"/>
    <property type="match status" value="1"/>
</dbReference>
<feature type="active site" description="Nucleophile" evidence="8">
    <location>
        <position position="275"/>
    </location>
</feature>
<dbReference type="GO" id="GO:0005524">
    <property type="term" value="F:ATP binding"/>
    <property type="evidence" value="ECO:0007669"/>
    <property type="project" value="UniProtKB-UniRule"/>
</dbReference>
<dbReference type="Pfam" id="PF00988">
    <property type="entry name" value="CPSase_sm_chain"/>
    <property type="match status" value="1"/>
</dbReference>
<keyword evidence="5 8" id="KW-0067">ATP-binding</keyword>
<dbReference type="NCBIfam" id="TIGR01368">
    <property type="entry name" value="CPSaseIIsmall"/>
    <property type="match status" value="1"/>
</dbReference>
<dbReference type="Pfam" id="PF00117">
    <property type="entry name" value="GATase"/>
    <property type="match status" value="1"/>
</dbReference>
<evidence type="ECO:0000256" key="4">
    <source>
        <dbReference type="ARBA" id="ARBA00022741"/>
    </source>
</evidence>
<feature type="binding site" evidence="8">
    <location>
        <position position="276"/>
    </location>
    <ligand>
        <name>L-glutamine</name>
        <dbReference type="ChEBI" id="CHEBI:58359"/>
    </ligand>
</feature>
<keyword evidence="11" id="KW-1185">Reference proteome</keyword>
<dbReference type="Proteomes" id="UP000256650">
    <property type="component" value="Unassembled WGS sequence"/>
</dbReference>
<keyword evidence="6 8" id="KW-0315">Glutamine amidotransferase</keyword>
<accession>A0A3D8IBF0</accession>
<gene>
    <name evidence="8" type="primary">carA</name>
    <name evidence="10" type="ORF">CQA43_06200</name>
</gene>
<sequence>MTSPHDKLKDVWLYLANGLFFKAKSFGAEKTSVGELVFNTSLTGYQEITTDPSYAGQFICFTMPEIGIVGTNKQDMESRGIFAKGILCHHYNSKFSNFRAEESLGEFLKKFNTMGICAIPTRLLTRTLREEGAMMMIASTEISNKNELKKLLESSPKIEEINYIKEVSTQTPYQHYKGKFDFQSMDYTTPKTYQKILAIDFGIKQSILNQLVSAGFGVEVIPHDFEAQSLIARYAQGEFDGIFLSNGPGDPQVLHTEIAEIKKLIAAKIPLFAICLGHQLLSLAHGYPTHKLKFGHHGGNHPVKNLLTQEIEITAQNHNYSVPESIQEVAEVTHRNLFDNTIEGVRYKNALICSFQHHPEAGPGPLESTMLFNAFAKLLQDAKA</sequence>
<dbReference type="UniPathway" id="UPA00070">
    <property type="reaction ID" value="UER00115"/>
</dbReference>
<dbReference type="InterPro" id="IPR002474">
    <property type="entry name" value="CarbamoylP_synth_ssu_N"/>
</dbReference>
<dbReference type="Gene3D" id="3.40.50.880">
    <property type="match status" value="1"/>
</dbReference>